<evidence type="ECO:0000256" key="6">
    <source>
        <dbReference type="HAMAP-Rule" id="MF_00175"/>
    </source>
</evidence>
<dbReference type="InterPro" id="IPR003959">
    <property type="entry name" value="ATPase_AAA_core"/>
</dbReference>
<feature type="binding site" evidence="6 7">
    <location>
        <position position="16"/>
    </location>
    <ligand>
        <name>Zn(2+)</name>
        <dbReference type="ChEBI" id="CHEBI:29105"/>
    </ligand>
</feature>
<dbReference type="RefSeq" id="WP_344307477.1">
    <property type="nucleotide sequence ID" value="NZ_BAAANO010000008.1"/>
</dbReference>
<evidence type="ECO:0000313" key="9">
    <source>
        <dbReference type="EMBL" id="GAA2002855.1"/>
    </source>
</evidence>
<dbReference type="Pfam" id="PF10431">
    <property type="entry name" value="ClpB_D2-small"/>
    <property type="match status" value="1"/>
</dbReference>
<accession>A0ABP5EMX6</accession>
<dbReference type="InterPro" id="IPR004487">
    <property type="entry name" value="Clp_protease_ATP-bd_su_ClpX"/>
</dbReference>
<dbReference type="PANTHER" id="PTHR48102">
    <property type="entry name" value="ATP-DEPENDENT CLP PROTEASE ATP-BINDING SUBUNIT CLPX-LIKE, MITOCHONDRIAL-RELATED"/>
    <property type="match status" value="1"/>
</dbReference>
<dbReference type="GO" id="GO:0008233">
    <property type="term" value="F:peptidase activity"/>
    <property type="evidence" value="ECO:0007669"/>
    <property type="project" value="UniProtKB-KW"/>
</dbReference>
<feature type="binding site" evidence="6 7">
    <location>
        <position position="13"/>
    </location>
    <ligand>
        <name>Zn(2+)</name>
        <dbReference type="ChEBI" id="CHEBI:29105"/>
    </ligand>
</feature>
<dbReference type="SMART" id="SM00382">
    <property type="entry name" value="AAA"/>
    <property type="match status" value="1"/>
</dbReference>
<comment type="function">
    <text evidence="6">ATP-dependent specificity component of the Clp protease. It directs the protease to specific substrates. Can perform chaperone functions in the absence of ClpP.</text>
</comment>
<dbReference type="SMART" id="SM00994">
    <property type="entry name" value="zf-C4_ClpX"/>
    <property type="match status" value="1"/>
</dbReference>
<dbReference type="SUPFAM" id="SSF57716">
    <property type="entry name" value="Glucocorticoid receptor-like (DNA-binding domain)"/>
    <property type="match status" value="1"/>
</dbReference>
<dbReference type="InterPro" id="IPR010603">
    <property type="entry name" value="Znf_CppX_C4"/>
</dbReference>
<dbReference type="Gene3D" id="1.10.8.60">
    <property type="match status" value="1"/>
</dbReference>
<keyword evidence="2 6" id="KW-0547">Nucleotide-binding</keyword>
<feature type="binding site" evidence="6">
    <location>
        <begin position="120"/>
        <end position="127"/>
    </location>
    <ligand>
        <name>ATP</name>
        <dbReference type="ChEBI" id="CHEBI:30616"/>
    </ligand>
</feature>
<dbReference type="Gene3D" id="6.20.220.10">
    <property type="entry name" value="ClpX chaperone, C4-type zinc finger domain"/>
    <property type="match status" value="1"/>
</dbReference>
<feature type="binding site" evidence="6 7">
    <location>
        <position position="35"/>
    </location>
    <ligand>
        <name>Zn(2+)</name>
        <dbReference type="ChEBI" id="CHEBI:29105"/>
    </ligand>
</feature>
<dbReference type="Gene3D" id="3.40.50.300">
    <property type="entry name" value="P-loop containing nucleotide triphosphate hydrolases"/>
    <property type="match status" value="1"/>
</dbReference>
<feature type="domain" description="ClpX-type ZB" evidence="8">
    <location>
        <begin position="1"/>
        <end position="54"/>
    </location>
</feature>
<dbReference type="Pfam" id="PF06689">
    <property type="entry name" value="zf-C4_ClpX"/>
    <property type="match status" value="1"/>
</dbReference>
<evidence type="ECO:0000259" key="8">
    <source>
        <dbReference type="PROSITE" id="PS51902"/>
    </source>
</evidence>
<sequence>MARGTEGADLLKCNFCGKSQKQVRKLIAGPGVYICDECIGLCNEIIEEELGQAKTEQETGELPKPREIFEFLQEYVVGQEPAKRALAVAVYNHYKRIRALGERGPDDIEIAKSNILLVGPTGSGKTYLAQTLAKRLNVPFAVADATALTEAGYVGEDVETILLKLIQAADFDVEKAQRGIIYIDEIDKIARKSENPSITRDVSGEGVQQALLKILEGTQASVPPQGGRKHPHQEFIQIDTTNVLFIVAGAFAGLEDIISSRRGKHGIGFGALLQSTTDEDDVFSHLLPEDLLKFGLIPEFIGRLPVLATVSNLDKPALMSILTEPKNALVKQYQRMFEFDNVELAFDEDALEAIADLALLRGTGARGLRSIMEEVLQPVMFDVPSRDDVERVVVTKEVVDANVAPTLVPREVQQERAARQRRPKSA</sequence>
<dbReference type="NCBIfam" id="NF003745">
    <property type="entry name" value="PRK05342.1"/>
    <property type="match status" value="1"/>
</dbReference>
<evidence type="ECO:0000256" key="7">
    <source>
        <dbReference type="PROSITE-ProRule" id="PRU01250"/>
    </source>
</evidence>
<evidence type="ECO:0000256" key="3">
    <source>
        <dbReference type="ARBA" id="ARBA00022833"/>
    </source>
</evidence>
<keyword evidence="4 6" id="KW-0067">ATP-binding</keyword>
<gene>
    <name evidence="6 9" type="primary">clpX</name>
    <name evidence="9" type="ORF">GCM10009755_09710</name>
</gene>
<comment type="caution">
    <text evidence="9">The sequence shown here is derived from an EMBL/GenBank/DDBJ whole genome shotgun (WGS) entry which is preliminary data.</text>
</comment>
<dbReference type="InterPro" id="IPR019489">
    <property type="entry name" value="Clp_ATPase_C"/>
</dbReference>
<evidence type="ECO:0000256" key="2">
    <source>
        <dbReference type="ARBA" id="ARBA00022741"/>
    </source>
</evidence>
<organism evidence="9 10">
    <name type="scientific">Brevibacterium samyangense</name>
    <dbReference type="NCBI Taxonomy" id="366888"/>
    <lineage>
        <taxon>Bacteria</taxon>
        <taxon>Bacillati</taxon>
        <taxon>Actinomycetota</taxon>
        <taxon>Actinomycetes</taxon>
        <taxon>Micrococcales</taxon>
        <taxon>Brevibacteriaceae</taxon>
        <taxon>Brevibacterium</taxon>
    </lineage>
</organism>
<evidence type="ECO:0000313" key="10">
    <source>
        <dbReference type="Proteomes" id="UP001500755"/>
    </source>
</evidence>
<dbReference type="EMBL" id="BAAANO010000008">
    <property type="protein sequence ID" value="GAA2002855.1"/>
    <property type="molecule type" value="Genomic_DNA"/>
</dbReference>
<dbReference type="InterPro" id="IPR046425">
    <property type="entry name" value="ClpX_bact"/>
</dbReference>
<dbReference type="InterPro" id="IPR027417">
    <property type="entry name" value="P-loop_NTPase"/>
</dbReference>
<keyword evidence="9" id="KW-0378">Hydrolase</keyword>
<keyword evidence="5 6" id="KW-0143">Chaperone</keyword>
<protein>
    <recommendedName>
        <fullName evidence="6">ATP-dependent Clp protease ATP-binding subunit ClpX</fullName>
    </recommendedName>
</protein>
<evidence type="ECO:0000256" key="1">
    <source>
        <dbReference type="ARBA" id="ARBA00022723"/>
    </source>
</evidence>
<dbReference type="CDD" id="cd19497">
    <property type="entry name" value="RecA-like_ClpX"/>
    <property type="match status" value="1"/>
</dbReference>
<dbReference type="InterPro" id="IPR059188">
    <property type="entry name" value="Znf_CLPX-like"/>
</dbReference>
<dbReference type="Proteomes" id="UP001500755">
    <property type="component" value="Unassembled WGS sequence"/>
</dbReference>
<keyword evidence="10" id="KW-1185">Reference proteome</keyword>
<dbReference type="PROSITE" id="PS51902">
    <property type="entry name" value="CLPX_ZB"/>
    <property type="match status" value="1"/>
</dbReference>
<keyword evidence="1 6" id="KW-0479">Metal-binding</keyword>
<dbReference type="HAMAP" id="MF_00175">
    <property type="entry name" value="ClpX"/>
    <property type="match status" value="1"/>
</dbReference>
<feature type="binding site" evidence="6 7">
    <location>
        <position position="38"/>
    </location>
    <ligand>
        <name>Zn(2+)</name>
        <dbReference type="ChEBI" id="CHEBI:29105"/>
    </ligand>
</feature>
<name>A0ABP5EMX6_9MICO</name>
<dbReference type="PANTHER" id="PTHR48102:SF7">
    <property type="entry name" value="ATP-DEPENDENT CLP PROTEASE ATP-BINDING SUBUNIT CLPX-LIKE, MITOCHONDRIAL"/>
    <property type="match status" value="1"/>
</dbReference>
<dbReference type="SMART" id="SM01086">
    <property type="entry name" value="ClpB_D2-small"/>
    <property type="match status" value="1"/>
</dbReference>
<dbReference type="GO" id="GO:0006508">
    <property type="term" value="P:proteolysis"/>
    <property type="evidence" value="ECO:0007669"/>
    <property type="project" value="UniProtKB-KW"/>
</dbReference>
<dbReference type="SUPFAM" id="SSF52540">
    <property type="entry name" value="P-loop containing nucleoside triphosphate hydrolases"/>
    <property type="match status" value="1"/>
</dbReference>
<evidence type="ECO:0000256" key="4">
    <source>
        <dbReference type="ARBA" id="ARBA00022840"/>
    </source>
</evidence>
<reference evidence="10" key="1">
    <citation type="journal article" date="2019" name="Int. J. Syst. Evol. Microbiol.">
        <title>The Global Catalogue of Microorganisms (GCM) 10K type strain sequencing project: providing services to taxonomists for standard genome sequencing and annotation.</title>
        <authorList>
            <consortium name="The Broad Institute Genomics Platform"/>
            <consortium name="The Broad Institute Genome Sequencing Center for Infectious Disease"/>
            <person name="Wu L."/>
            <person name="Ma J."/>
        </authorList>
    </citation>
    <scope>NUCLEOTIDE SEQUENCE [LARGE SCALE GENOMIC DNA]</scope>
    <source>
        <strain evidence="10">JCM 14546</strain>
    </source>
</reference>
<dbReference type="InterPro" id="IPR003593">
    <property type="entry name" value="AAA+_ATPase"/>
</dbReference>
<dbReference type="InterPro" id="IPR038366">
    <property type="entry name" value="Znf_CppX_C4_sf"/>
</dbReference>
<proteinExistence type="inferred from homology"/>
<keyword evidence="3 6" id="KW-0862">Zinc</keyword>
<dbReference type="InterPro" id="IPR050052">
    <property type="entry name" value="ATP-dep_Clp_protease_ClpX"/>
</dbReference>
<comment type="subunit">
    <text evidence="6">Component of the ClpX-ClpP complex. Forms a hexameric ring that, in the presence of ATP, binds to fourteen ClpP subunits assembled into a disk-like structure with a central cavity, resembling the structure of eukaryotic proteasomes.</text>
</comment>
<comment type="similarity">
    <text evidence="6 7">Belongs to the ClpX chaperone family.</text>
</comment>
<dbReference type="NCBIfam" id="TIGR00382">
    <property type="entry name" value="clpX"/>
    <property type="match status" value="1"/>
</dbReference>
<evidence type="ECO:0000256" key="5">
    <source>
        <dbReference type="ARBA" id="ARBA00023186"/>
    </source>
</evidence>
<keyword evidence="9" id="KW-0645">Protease</keyword>
<dbReference type="GO" id="GO:0005524">
    <property type="term" value="F:ATP binding"/>
    <property type="evidence" value="ECO:0007669"/>
    <property type="project" value="UniProtKB-KW"/>
</dbReference>
<dbReference type="Pfam" id="PF07724">
    <property type="entry name" value="AAA_2"/>
    <property type="match status" value="1"/>
</dbReference>